<feature type="coiled-coil region" evidence="1">
    <location>
        <begin position="58"/>
        <end position="99"/>
    </location>
</feature>
<dbReference type="Proteomes" id="UP000187735">
    <property type="component" value="Chromosome"/>
</dbReference>
<dbReference type="STRING" id="1891926.Fuma_02064"/>
<keyword evidence="3" id="KW-1185">Reference proteome</keyword>
<proteinExistence type="predicted"/>
<name>A0A1P8WEF5_9PLAN</name>
<dbReference type="KEGG" id="fmr:Fuma_02064"/>
<dbReference type="EMBL" id="CP017641">
    <property type="protein sequence ID" value="APZ92453.1"/>
    <property type="molecule type" value="Genomic_DNA"/>
</dbReference>
<gene>
    <name evidence="2" type="ORF">Fuma_02064</name>
</gene>
<sequence length="262" mass="28744">MTWRESRVVARVDSHYSKLRFARSTGCCKVRRIVNILRIHIVIICLIAAAGCAMDGEQQTVETELRDKESTIRHLEKRVTESEQLLADQDREIETLRSAADTTRSTTVAKVGGKSSTGFSNVSATTEAETAWGSVHSVRIHKLTTGVVKDPAGETHSLNVVLQPLDEDNELVKVAATLTLTASTISADGTPNPLVTKTFDLTESRRLWSRGLVSSGFHIQTRLSDDQMASLQSDAAGKLLIHAKMELSAERVYTTSELILVK</sequence>
<accession>A0A1P8WEF5</accession>
<dbReference type="AlphaFoldDB" id="A0A1P8WEF5"/>
<reference evidence="2 3" key="1">
    <citation type="journal article" date="2016" name="Front. Microbiol.">
        <title>Fuerstia marisgermanicae gen. nov., sp. nov., an Unusual Member of the Phylum Planctomycetes from the German Wadden Sea.</title>
        <authorList>
            <person name="Kohn T."/>
            <person name="Heuer A."/>
            <person name="Jogler M."/>
            <person name="Vollmers J."/>
            <person name="Boedeker C."/>
            <person name="Bunk B."/>
            <person name="Rast P."/>
            <person name="Borchert D."/>
            <person name="Glockner I."/>
            <person name="Freese H.M."/>
            <person name="Klenk H.P."/>
            <person name="Overmann J."/>
            <person name="Kaster A.K."/>
            <person name="Rohde M."/>
            <person name="Wiegand S."/>
            <person name="Jogler C."/>
        </authorList>
    </citation>
    <scope>NUCLEOTIDE SEQUENCE [LARGE SCALE GENOMIC DNA]</scope>
    <source>
        <strain evidence="2 3">NH11</strain>
    </source>
</reference>
<evidence type="ECO:0000313" key="2">
    <source>
        <dbReference type="EMBL" id="APZ92453.1"/>
    </source>
</evidence>
<organism evidence="2 3">
    <name type="scientific">Fuerstiella marisgermanici</name>
    <dbReference type="NCBI Taxonomy" id="1891926"/>
    <lineage>
        <taxon>Bacteria</taxon>
        <taxon>Pseudomonadati</taxon>
        <taxon>Planctomycetota</taxon>
        <taxon>Planctomycetia</taxon>
        <taxon>Planctomycetales</taxon>
        <taxon>Planctomycetaceae</taxon>
        <taxon>Fuerstiella</taxon>
    </lineage>
</organism>
<evidence type="ECO:0000256" key="1">
    <source>
        <dbReference type="SAM" id="Coils"/>
    </source>
</evidence>
<evidence type="ECO:0000313" key="3">
    <source>
        <dbReference type="Proteomes" id="UP000187735"/>
    </source>
</evidence>
<protein>
    <submittedName>
        <fullName evidence="2">Uncharacterized protein</fullName>
    </submittedName>
</protein>
<keyword evidence="1" id="KW-0175">Coiled coil</keyword>